<dbReference type="CDD" id="cd03450">
    <property type="entry name" value="NodN"/>
    <property type="match status" value="1"/>
</dbReference>
<feature type="domain" description="MaoC-like" evidence="1">
    <location>
        <begin position="16"/>
        <end position="134"/>
    </location>
</feature>
<keyword evidence="3" id="KW-1185">Reference proteome</keyword>
<dbReference type="InterPro" id="IPR039375">
    <property type="entry name" value="NodN-like"/>
</dbReference>
<gene>
    <name evidence="2" type="ORF">SAMN05660686_00022</name>
</gene>
<dbReference type="SUPFAM" id="SSF54637">
    <property type="entry name" value="Thioesterase/thiol ester dehydrase-isomerase"/>
    <property type="match status" value="1"/>
</dbReference>
<evidence type="ECO:0000313" key="2">
    <source>
        <dbReference type="EMBL" id="SDF04620.1"/>
    </source>
</evidence>
<organism evidence="2 3">
    <name type="scientific">Thalassobaculum litoreum DSM 18839</name>
    <dbReference type="NCBI Taxonomy" id="1123362"/>
    <lineage>
        <taxon>Bacteria</taxon>
        <taxon>Pseudomonadati</taxon>
        <taxon>Pseudomonadota</taxon>
        <taxon>Alphaproteobacteria</taxon>
        <taxon>Rhodospirillales</taxon>
        <taxon>Thalassobaculaceae</taxon>
        <taxon>Thalassobaculum</taxon>
    </lineage>
</organism>
<evidence type="ECO:0000259" key="1">
    <source>
        <dbReference type="Pfam" id="PF01575"/>
    </source>
</evidence>
<dbReference type="AlphaFoldDB" id="A0A8G2EWL2"/>
<name>A0A8G2EWL2_9PROT</name>
<dbReference type="Proteomes" id="UP000198615">
    <property type="component" value="Unassembled WGS sequence"/>
</dbReference>
<dbReference type="Pfam" id="PF01575">
    <property type="entry name" value="MaoC_dehydratas"/>
    <property type="match status" value="1"/>
</dbReference>
<dbReference type="EMBL" id="FNBW01000001">
    <property type="protein sequence ID" value="SDF04620.1"/>
    <property type="molecule type" value="Genomic_DNA"/>
</dbReference>
<reference evidence="2 3" key="1">
    <citation type="submission" date="2016-10" db="EMBL/GenBank/DDBJ databases">
        <authorList>
            <person name="Varghese N."/>
            <person name="Submissions S."/>
        </authorList>
    </citation>
    <scope>NUCLEOTIDE SEQUENCE [LARGE SCALE GENOMIC DNA]</scope>
    <source>
        <strain evidence="2 3">DSM 18839</strain>
    </source>
</reference>
<dbReference type="PANTHER" id="PTHR42993:SF1">
    <property type="entry name" value="MAOC-LIKE DEHYDRATASE DOMAIN-CONTAINING PROTEIN"/>
    <property type="match status" value="1"/>
</dbReference>
<evidence type="ECO:0000313" key="3">
    <source>
        <dbReference type="Proteomes" id="UP000198615"/>
    </source>
</evidence>
<dbReference type="Gene3D" id="3.10.129.10">
    <property type="entry name" value="Hotdog Thioesterase"/>
    <property type="match status" value="1"/>
</dbReference>
<sequence>MTDPRSFDTVEALEACVGEELGVSDWIEMSQSRILRFADATDDRQWIHLDEVRAEAESPYGTTVAHGYLTLSMLPRITAEVFTLKPRVAGINYGLDKVRFLAPVPSDSRIRGRVVLDRVLRQKPDTIRVHLTVTVEIEGGDKPACVAEAIALYIVAP</sequence>
<proteinExistence type="predicted"/>
<dbReference type="RefSeq" id="WP_093147279.1">
    <property type="nucleotide sequence ID" value="NZ_FNBW01000001.1"/>
</dbReference>
<protein>
    <submittedName>
        <fullName evidence="2">Acyl dehydratase</fullName>
    </submittedName>
</protein>
<dbReference type="InterPro" id="IPR002539">
    <property type="entry name" value="MaoC-like_dom"/>
</dbReference>
<dbReference type="OrthoDB" id="9801735at2"/>
<accession>A0A8G2EWL2</accession>
<comment type="caution">
    <text evidence="2">The sequence shown here is derived from an EMBL/GenBank/DDBJ whole genome shotgun (WGS) entry which is preliminary data.</text>
</comment>
<dbReference type="PANTHER" id="PTHR42993">
    <property type="entry name" value="MAOC-LIKE DEHYDRATASE DOMAIN-CONTAINING PROTEIN"/>
    <property type="match status" value="1"/>
</dbReference>
<dbReference type="InterPro" id="IPR029069">
    <property type="entry name" value="HotDog_dom_sf"/>
</dbReference>